<protein>
    <submittedName>
        <fullName evidence="3">Arginine deiminase</fullName>
        <ecNumber evidence="3">3.5.3.6</ecNumber>
    </submittedName>
</protein>
<evidence type="ECO:0000256" key="2">
    <source>
        <dbReference type="ARBA" id="ARBA00022801"/>
    </source>
</evidence>
<reference evidence="3" key="1">
    <citation type="submission" date="2022-02" db="EMBL/GenBank/DDBJ databases">
        <authorList>
            <person name="Lee M."/>
            <person name="Kim S.-J."/>
            <person name="Jung M.-Y."/>
        </authorList>
    </citation>
    <scope>NUCLEOTIDE SEQUENCE</scope>
    <source>
        <strain evidence="3">JHP9</strain>
    </source>
</reference>
<dbReference type="EC" id="3.5.3.6" evidence="3"/>
<accession>A0ABT0QWB7</accession>
<dbReference type="RefSeq" id="WP_249736040.1">
    <property type="nucleotide sequence ID" value="NZ_JAKNCJ010000001.1"/>
</dbReference>
<dbReference type="PANTHER" id="PTHR47271">
    <property type="entry name" value="ARGININE DEIMINASE"/>
    <property type="match status" value="1"/>
</dbReference>
<keyword evidence="2 3" id="KW-0378">Hydrolase</keyword>
<comment type="caution">
    <text evidence="3">The sequence shown here is derived from an EMBL/GenBank/DDBJ whole genome shotgun (WGS) entry which is preliminary data.</text>
</comment>
<dbReference type="Pfam" id="PF02274">
    <property type="entry name" value="ADI"/>
    <property type="match status" value="1"/>
</dbReference>
<dbReference type="NCBIfam" id="NF002381">
    <property type="entry name" value="PRK01388.1"/>
    <property type="match status" value="1"/>
</dbReference>
<dbReference type="Proteomes" id="UP001203761">
    <property type="component" value="Unassembled WGS sequence"/>
</dbReference>
<name>A0ABT0QWB7_9MICO</name>
<proteinExistence type="inferred from homology"/>
<keyword evidence="4" id="KW-1185">Reference proteome</keyword>
<comment type="similarity">
    <text evidence="1">Belongs to the arginine deiminase family.</text>
</comment>
<evidence type="ECO:0000313" key="3">
    <source>
        <dbReference type="EMBL" id="MCL6421880.1"/>
    </source>
</evidence>
<gene>
    <name evidence="3" type="ORF">Bequi_00520</name>
</gene>
<dbReference type="Gene3D" id="3.75.10.10">
    <property type="entry name" value="L-arginine/glycine Amidinotransferase, Chain A"/>
    <property type="match status" value="1"/>
</dbReference>
<organism evidence="3 4">
    <name type="scientific">Brachybacterium equifaecis</name>
    <dbReference type="NCBI Taxonomy" id="2910770"/>
    <lineage>
        <taxon>Bacteria</taxon>
        <taxon>Bacillati</taxon>
        <taxon>Actinomycetota</taxon>
        <taxon>Actinomycetes</taxon>
        <taxon>Micrococcales</taxon>
        <taxon>Dermabacteraceae</taxon>
        <taxon>Brachybacterium</taxon>
    </lineage>
</organism>
<dbReference type="PANTHER" id="PTHR47271:SF2">
    <property type="entry name" value="ARGININE DEIMINASE"/>
    <property type="match status" value="1"/>
</dbReference>
<evidence type="ECO:0000313" key="4">
    <source>
        <dbReference type="Proteomes" id="UP001203761"/>
    </source>
</evidence>
<dbReference type="GO" id="GO:0016990">
    <property type="term" value="F:arginine deiminase activity"/>
    <property type="evidence" value="ECO:0007669"/>
    <property type="project" value="UniProtKB-EC"/>
</dbReference>
<dbReference type="PRINTS" id="PR01466">
    <property type="entry name" value="ARGDEIMINASE"/>
</dbReference>
<dbReference type="Gene3D" id="1.10.3930.10">
    <property type="entry name" value="Arginine deiminase"/>
    <property type="match status" value="1"/>
</dbReference>
<evidence type="ECO:0000256" key="1">
    <source>
        <dbReference type="ARBA" id="ARBA00010206"/>
    </source>
</evidence>
<sequence length="415" mass="44608">MSATLPAVGVHDEVSPLRRVIVHRPGPELARLTPDTHDDFLFDEVLWLDRAREEHDAFSALLRAEGADALLLTDLLREVCEIPEARSELLAETLSAQVFGDIAAQDLTEALEALPSAALVDVLMAGITRGELEALGAPLRSISLQMAAPRDLVLDPLPNHLFTRDTSAWIGGAVAVNRMRLPARRRESAHLRMIYRHHPLFAGADGTGATLHTDGLSGARTAVEGGDVMLLSEGTVAIGLSERTGAAGVERLAGTILADGAAERVIAIAMPHQRSMMHLDTVMTVVDRESMVRFGLLPALETFEIRRQGDRLVTRARGADEMDAVLASAMGVPSLRVLTPPLDEYAAAREQWDDGCNVLAVAPGRVIAYERAAQTNDYLRGEGVEVLEIAGGELGRGRGGPRCMSCPVLRTPSQD</sequence>
<dbReference type="EMBL" id="JAKNCJ010000001">
    <property type="protein sequence ID" value="MCL6421880.1"/>
    <property type="molecule type" value="Genomic_DNA"/>
</dbReference>
<dbReference type="InterPro" id="IPR003876">
    <property type="entry name" value="Arg_deiminase"/>
</dbReference>
<dbReference type="SUPFAM" id="SSF55909">
    <property type="entry name" value="Pentein"/>
    <property type="match status" value="1"/>
</dbReference>
<dbReference type="PIRSF" id="PIRSF006356">
    <property type="entry name" value="Arg_deiminase"/>
    <property type="match status" value="1"/>
</dbReference>